<protein>
    <submittedName>
        <fullName evidence="1">Uncharacterized protein</fullName>
    </submittedName>
</protein>
<proteinExistence type="predicted"/>
<reference evidence="1" key="1">
    <citation type="submission" date="2018-06" db="EMBL/GenBank/DDBJ databases">
        <authorList>
            <person name="Zhirakovskaya E."/>
        </authorList>
    </citation>
    <scope>NUCLEOTIDE SEQUENCE</scope>
</reference>
<dbReference type="EMBL" id="UOFX01000011">
    <property type="protein sequence ID" value="VAX06105.1"/>
    <property type="molecule type" value="Genomic_DNA"/>
</dbReference>
<evidence type="ECO:0000313" key="1">
    <source>
        <dbReference type="EMBL" id="VAX06105.1"/>
    </source>
</evidence>
<accession>A0A3B1BIQ8</accession>
<gene>
    <name evidence="1" type="ORF">MNBD_GAMMA26-924</name>
</gene>
<name>A0A3B1BIQ8_9ZZZZ</name>
<organism evidence="1">
    <name type="scientific">hydrothermal vent metagenome</name>
    <dbReference type="NCBI Taxonomy" id="652676"/>
    <lineage>
        <taxon>unclassified sequences</taxon>
        <taxon>metagenomes</taxon>
        <taxon>ecological metagenomes</taxon>
    </lineage>
</organism>
<sequence length="178" mass="19991">MNFLFNDDPRTDLLNLLAFLDQFARDYGIHPIEVDDHAVDLVVKNMRYDFPCKDGIEGSSIFKKAASFALHFVNERPIANPLSVDVFSSDLVKTPNHQNGLFAVVIACEGMHRASIRRHDGSIIVIENPIEVSQHSFVDIVDAVTSTSHVVGFKLLTILFEQLAYKTNPDCQYPTKPM</sequence>
<dbReference type="AlphaFoldDB" id="A0A3B1BIQ8"/>